<comment type="subcellular location">
    <subcellularLocation>
        <location evidence="1">Nucleus</location>
    </subcellularLocation>
</comment>
<dbReference type="GO" id="GO:0008270">
    <property type="term" value="F:zinc ion binding"/>
    <property type="evidence" value="ECO:0007669"/>
    <property type="project" value="UniProtKB-KW"/>
</dbReference>
<dbReference type="InterPro" id="IPR028159">
    <property type="entry name" value="RPA_interact_C_dom"/>
</dbReference>
<evidence type="ECO:0000259" key="6">
    <source>
        <dbReference type="Pfam" id="PF14766"/>
    </source>
</evidence>
<dbReference type="Pfam" id="PF14768">
    <property type="entry name" value="RPA_interact_C"/>
    <property type="match status" value="1"/>
</dbReference>
<protein>
    <submittedName>
        <fullName evidence="8">Uncharacterized protein</fullName>
    </submittedName>
</protein>
<feature type="domain" description="RPA-interacting protein C-terminal" evidence="7">
    <location>
        <begin position="152"/>
        <end position="226"/>
    </location>
</feature>
<dbReference type="PANTHER" id="PTHR31742">
    <property type="entry name" value="RPA-INTERACTING PROTEIN RPAIN"/>
    <property type="match status" value="1"/>
</dbReference>
<reference evidence="8" key="1">
    <citation type="submission" date="2019-12" db="EMBL/GenBank/DDBJ databases">
        <title>The sialotranscriptome of the gopher-tortoise tick, Amblyomma tuberculatum.</title>
        <authorList>
            <person name="Karim S."/>
            <person name="Andersen J."/>
            <person name="Kumar D."/>
            <person name="Adamson S."/>
            <person name="Ennen J."/>
            <person name="Qualis C.P."/>
            <person name="Ribeiro J.M.C."/>
        </authorList>
    </citation>
    <scope>NUCLEOTIDE SEQUENCE</scope>
    <source>
        <strain evidence="8">Removed</strain>
        <tissue evidence="8">Salivary glands</tissue>
    </source>
</reference>
<evidence type="ECO:0000259" key="7">
    <source>
        <dbReference type="Pfam" id="PF14768"/>
    </source>
</evidence>
<dbReference type="GO" id="GO:0006606">
    <property type="term" value="P:protein import into nucleus"/>
    <property type="evidence" value="ECO:0007669"/>
    <property type="project" value="TreeGrafter"/>
</dbReference>
<keyword evidence="5" id="KW-0539">Nucleus</keyword>
<feature type="domain" description="RPA-interacting protein N-terminal" evidence="6">
    <location>
        <begin position="11"/>
        <end position="48"/>
    </location>
</feature>
<evidence type="ECO:0000313" key="8">
    <source>
        <dbReference type="EMBL" id="NOV53570.1"/>
    </source>
</evidence>
<evidence type="ECO:0000256" key="1">
    <source>
        <dbReference type="ARBA" id="ARBA00004123"/>
    </source>
</evidence>
<dbReference type="AlphaFoldDB" id="A0A6M2E6R3"/>
<evidence type="ECO:0000256" key="4">
    <source>
        <dbReference type="ARBA" id="ARBA00022833"/>
    </source>
</evidence>
<dbReference type="Pfam" id="PF14766">
    <property type="entry name" value="RPA_interact_N"/>
    <property type="match status" value="1"/>
</dbReference>
<evidence type="ECO:0000256" key="3">
    <source>
        <dbReference type="ARBA" id="ARBA00022771"/>
    </source>
</evidence>
<dbReference type="InterPro" id="IPR028156">
    <property type="entry name" value="RIP"/>
</dbReference>
<evidence type="ECO:0000256" key="2">
    <source>
        <dbReference type="ARBA" id="ARBA00022723"/>
    </source>
</evidence>
<keyword evidence="2" id="KW-0479">Metal-binding</keyword>
<proteinExistence type="predicted"/>
<accession>A0A6M2E6R3</accession>
<organism evidence="8">
    <name type="scientific">Amblyomma tuberculatum</name>
    <dbReference type="NCBI Taxonomy" id="48802"/>
    <lineage>
        <taxon>Eukaryota</taxon>
        <taxon>Metazoa</taxon>
        <taxon>Ecdysozoa</taxon>
        <taxon>Arthropoda</taxon>
        <taxon>Chelicerata</taxon>
        <taxon>Arachnida</taxon>
        <taxon>Acari</taxon>
        <taxon>Parasitiformes</taxon>
        <taxon>Ixodida</taxon>
        <taxon>Ixodoidea</taxon>
        <taxon>Ixodidae</taxon>
        <taxon>Amblyomminae</taxon>
        <taxon>Amblyomma</taxon>
    </lineage>
</organism>
<dbReference type="InterPro" id="IPR028158">
    <property type="entry name" value="RPA_interact_N_dom"/>
</dbReference>
<keyword evidence="3" id="KW-0863">Zinc-finger</keyword>
<name>A0A6M2E6R3_9ACAR</name>
<evidence type="ECO:0000256" key="5">
    <source>
        <dbReference type="ARBA" id="ARBA00023242"/>
    </source>
</evidence>
<dbReference type="GO" id="GO:0005634">
    <property type="term" value="C:nucleus"/>
    <property type="evidence" value="ECO:0007669"/>
    <property type="project" value="UniProtKB-SubCell"/>
</dbReference>
<keyword evidence="4" id="KW-0862">Zinc</keyword>
<sequence>MASSCTPSLSRRQLLYKSKTPPWKETYRDRCRERLRNGRQALFESFRRSGEGCHNEQQLRYSVTKVVREELDKLRCSSAASSAALVTTSAENAVPAAPWDEAQLDEELMEEILAALLEEELEIWKQYEDMVALQNQETAAAVHMWSSELVACPVCLKNDLEKKGGHIICTCGLAVPTALSLREFRLAIERIVEAHSLRCRSFLVFSFIETCEPALVCLCNSCDFMSSVL</sequence>
<dbReference type="EMBL" id="GIDH01001627">
    <property type="protein sequence ID" value="NOV53570.1"/>
    <property type="molecule type" value="Transcribed_RNA"/>
</dbReference>
<dbReference type="PANTHER" id="PTHR31742:SF1">
    <property type="entry name" value="RPA-INTERACTING PROTEIN"/>
    <property type="match status" value="1"/>
</dbReference>